<evidence type="ECO:0000256" key="1">
    <source>
        <dbReference type="ARBA" id="ARBA00022737"/>
    </source>
</evidence>
<dbReference type="InterPro" id="IPR051685">
    <property type="entry name" value="Ycf3/AcsC/BcsC/TPR_MFPF"/>
</dbReference>
<dbReference type="SMART" id="SM00028">
    <property type="entry name" value="TPR"/>
    <property type="match status" value="3"/>
</dbReference>
<feature type="compositionally biased region" description="Polar residues" evidence="4">
    <location>
        <begin position="262"/>
        <end position="272"/>
    </location>
</feature>
<evidence type="ECO:0000256" key="4">
    <source>
        <dbReference type="SAM" id="MobiDB-lite"/>
    </source>
</evidence>
<dbReference type="PROSITE" id="PS50005">
    <property type="entry name" value="TPR"/>
    <property type="match status" value="1"/>
</dbReference>
<dbReference type="Pfam" id="PF13432">
    <property type="entry name" value="TPR_16"/>
    <property type="match status" value="1"/>
</dbReference>
<accession>A0A3B7MGH2</accession>
<proteinExistence type="predicted"/>
<dbReference type="AlphaFoldDB" id="A0A3B7MGH2"/>
<dbReference type="SUPFAM" id="SSF48452">
    <property type="entry name" value="TPR-like"/>
    <property type="match status" value="1"/>
</dbReference>
<dbReference type="InterPro" id="IPR019734">
    <property type="entry name" value="TPR_rpt"/>
</dbReference>
<name>A0A3B7MGH2_9CYAN</name>
<protein>
    <submittedName>
        <fullName evidence="5">Tetratricopeptide repeat protein</fullName>
    </submittedName>
</protein>
<organism evidence="5 6">
    <name type="scientific">Thermosynechococcus sichuanensis E542</name>
    <dbReference type="NCBI Taxonomy" id="2016101"/>
    <lineage>
        <taxon>Bacteria</taxon>
        <taxon>Bacillati</taxon>
        <taxon>Cyanobacteriota</taxon>
        <taxon>Cyanophyceae</taxon>
        <taxon>Acaryochloridales</taxon>
        <taxon>Thermosynechococcaceae</taxon>
        <taxon>Thermosynechococcus</taxon>
        <taxon>Thermosynechococcus sichuanensis</taxon>
    </lineage>
</organism>
<dbReference type="Gene3D" id="1.25.40.10">
    <property type="entry name" value="Tetratricopeptide repeat domain"/>
    <property type="match status" value="2"/>
</dbReference>
<keyword evidence="6" id="KW-1185">Reference proteome</keyword>
<sequence>MRKKWITLLVLVLGMIPFIAISLMPLLTSAFTAPQATPSPVASPPAGDKVAELQAQEKGYQLVLEREPNNSTALEGLVLARLQLIQLGKGEIASVIDPLRRLAAQRPEQTDYAILLGQAQQQTGDREGAAQTFQGVLAKSPGNLNALRALVDLYLKENRPQAAIGLIEETLQGAEQANKVQAGSVDVTAVQLLLGDVYMAQKRYDEALTLFQNLGKENPNDFRPVLAQAMALTEQGKKTEAAPLYAKAVELAPAKYKDAIQQAAQQVQNESPATPEPSPQQ</sequence>
<dbReference type="Pfam" id="PF14559">
    <property type="entry name" value="TPR_19"/>
    <property type="match status" value="1"/>
</dbReference>
<reference evidence="6" key="1">
    <citation type="submission" date="2018-09" db="EMBL/GenBank/DDBJ databases">
        <title>Complete genome sequence of thermophilic cyanobacteria strain Thermosynechococcus elongatus PKUAC-SCTE542.</title>
        <authorList>
            <person name="Liang Y."/>
            <person name="Tang J."/>
            <person name="Daroch M."/>
        </authorList>
    </citation>
    <scope>NUCLEOTIDE SEQUENCE [LARGE SCALE GENOMIC DNA]</scope>
    <source>
        <strain evidence="6">E542</strain>
    </source>
</reference>
<feature type="repeat" description="TPR" evidence="3">
    <location>
        <begin position="188"/>
        <end position="221"/>
    </location>
</feature>
<keyword evidence="1" id="KW-0677">Repeat</keyword>
<evidence type="ECO:0000256" key="2">
    <source>
        <dbReference type="ARBA" id="ARBA00022803"/>
    </source>
</evidence>
<dbReference type="Proteomes" id="UP000261812">
    <property type="component" value="Chromosome"/>
</dbReference>
<gene>
    <name evidence="5" type="ORF">D3A95_11825</name>
</gene>
<evidence type="ECO:0000256" key="3">
    <source>
        <dbReference type="PROSITE-ProRule" id="PRU00339"/>
    </source>
</evidence>
<keyword evidence="2 3" id="KW-0802">TPR repeat</keyword>
<feature type="region of interest" description="Disordered" evidence="4">
    <location>
        <begin position="262"/>
        <end position="281"/>
    </location>
</feature>
<dbReference type="InterPro" id="IPR011990">
    <property type="entry name" value="TPR-like_helical_dom_sf"/>
</dbReference>
<dbReference type="KEGG" id="tsq:D3A95_11825"/>
<dbReference type="PANTHER" id="PTHR44943:SF8">
    <property type="entry name" value="TPR REPEAT-CONTAINING PROTEIN MJ0263"/>
    <property type="match status" value="1"/>
</dbReference>
<dbReference type="EMBL" id="CP032152">
    <property type="protein sequence ID" value="AXY68501.1"/>
    <property type="molecule type" value="Genomic_DNA"/>
</dbReference>
<dbReference type="RefSeq" id="WP_181495171.1">
    <property type="nucleotide sequence ID" value="NZ_CP032152.1"/>
</dbReference>
<dbReference type="PANTHER" id="PTHR44943">
    <property type="entry name" value="CELLULOSE SYNTHASE OPERON PROTEIN C"/>
    <property type="match status" value="1"/>
</dbReference>
<evidence type="ECO:0000313" key="5">
    <source>
        <dbReference type="EMBL" id="AXY68501.1"/>
    </source>
</evidence>
<evidence type="ECO:0000313" key="6">
    <source>
        <dbReference type="Proteomes" id="UP000261812"/>
    </source>
</evidence>